<dbReference type="AlphaFoldDB" id="A0A3B1C1T5"/>
<dbReference type="SUPFAM" id="SSF46894">
    <property type="entry name" value="C-terminal effector domain of the bipartite response regulators"/>
    <property type="match status" value="1"/>
</dbReference>
<dbReference type="InterPro" id="IPR001789">
    <property type="entry name" value="Sig_transdc_resp-reg_receiver"/>
</dbReference>
<evidence type="ECO:0000313" key="5">
    <source>
        <dbReference type="EMBL" id="VAX18563.1"/>
    </source>
</evidence>
<dbReference type="PRINTS" id="PR00038">
    <property type="entry name" value="HTHLUXR"/>
</dbReference>
<evidence type="ECO:0000256" key="2">
    <source>
        <dbReference type="ARBA" id="ARBA00023125"/>
    </source>
</evidence>
<dbReference type="GO" id="GO:0006355">
    <property type="term" value="P:regulation of DNA-templated transcription"/>
    <property type="evidence" value="ECO:0007669"/>
    <property type="project" value="InterPro"/>
</dbReference>
<dbReference type="PANTHER" id="PTHR43214">
    <property type="entry name" value="TWO-COMPONENT RESPONSE REGULATOR"/>
    <property type="match status" value="1"/>
</dbReference>
<feature type="domain" description="HTH luxR-type" evidence="3">
    <location>
        <begin position="141"/>
        <end position="206"/>
    </location>
</feature>
<evidence type="ECO:0000259" key="4">
    <source>
        <dbReference type="PROSITE" id="PS50110"/>
    </source>
</evidence>
<keyword evidence="2" id="KW-0238">DNA-binding</keyword>
<accession>A0A3B1C1T5</accession>
<dbReference type="InterPro" id="IPR039420">
    <property type="entry name" value="WalR-like"/>
</dbReference>
<dbReference type="CDD" id="cd17535">
    <property type="entry name" value="REC_NarL-like"/>
    <property type="match status" value="1"/>
</dbReference>
<dbReference type="SUPFAM" id="SSF52172">
    <property type="entry name" value="CheY-like"/>
    <property type="match status" value="1"/>
</dbReference>
<name>A0A3B1C1T5_9ZZZZ</name>
<sequence length="209" mass="23200">MKILVADDHSVVRKGLIQIVKEMPEVAEVEEAVNGLEVLDKVKSTEFDLIVLDISMPDKSGLDVLIELKNYYGNLPVLILSTYPEELYAIRALKAGASGYLNKSTAAEELAFAIRRVAKGEKYVSTTLAEKLAFSFGEDKSKLPHEKLSDREFQVLLLIASGKSLSQIAESLFLSSKTISTYRARILEKMDLTNNAEITNYAIKNNLVE</sequence>
<organism evidence="5">
    <name type="scientific">hydrothermal vent metagenome</name>
    <dbReference type="NCBI Taxonomy" id="652676"/>
    <lineage>
        <taxon>unclassified sequences</taxon>
        <taxon>metagenomes</taxon>
        <taxon>ecological metagenomes</taxon>
    </lineage>
</organism>
<protein>
    <recommendedName>
        <fullName evidence="6">Two-component transcriptional response regulator, LuxR family</fullName>
    </recommendedName>
</protein>
<evidence type="ECO:0000256" key="1">
    <source>
        <dbReference type="ARBA" id="ARBA00022553"/>
    </source>
</evidence>
<dbReference type="Pfam" id="PF00196">
    <property type="entry name" value="GerE"/>
    <property type="match status" value="1"/>
</dbReference>
<dbReference type="Pfam" id="PF00072">
    <property type="entry name" value="Response_reg"/>
    <property type="match status" value="1"/>
</dbReference>
<dbReference type="PROSITE" id="PS50110">
    <property type="entry name" value="RESPONSE_REGULATORY"/>
    <property type="match status" value="1"/>
</dbReference>
<dbReference type="InterPro" id="IPR000792">
    <property type="entry name" value="Tscrpt_reg_LuxR_C"/>
</dbReference>
<feature type="domain" description="Response regulatory" evidence="4">
    <location>
        <begin position="2"/>
        <end position="118"/>
    </location>
</feature>
<proteinExistence type="predicted"/>
<reference evidence="5" key="1">
    <citation type="submission" date="2018-06" db="EMBL/GenBank/DDBJ databases">
        <authorList>
            <person name="Zhirakovskaya E."/>
        </authorList>
    </citation>
    <scope>NUCLEOTIDE SEQUENCE</scope>
</reference>
<evidence type="ECO:0008006" key="6">
    <source>
        <dbReference type="Google" id="ProtNLM"/>
    </source>
</evidence>
<evidence type="ECO:0000259" key="3">
    <source>
        <dbReference type="PROSITE" id="PS50043"/>
    </source>
</evidence>
<dbReference type="PROSITE" id="PS50043">
    <property type="entry name" value="HTH_LUXR_2"/>
    <property type="match status" value="1"/>
</dbReference>
<dbReference type="EMBL" id="UOGD01000106">
    <property type="protein sequence ID" value="VAX18563.1"/>
    <property type="molecule type" value="Genomic_DNA"/>
</dbReference>
<dbReference type="InterPro" id="IPR016032">
    <property type="entry name" value="Sig_transdc_resp-reg_C-effctor"/>
</dbReference>
<dbReference type="GO" id="GO:0003677">
    <property type="term" value="F:DNA binding"/>
    <property type="evidence" value="ECO:0007669"/>
    <property type="project" value="UniProtKB-KW"/>
</dbReference>
<dbReference type="InterPro" id="IPR011006">
    <property type="entry name" value="CheY-like_superfamily"/>
</dbReference>
<dbReference type="CDD" id="cd06170">
    <property type="entry name" value="LuxR_C_like"/>
    <property type="match status" value="1"/>
</dbReference>
<dbReference type="InterPro" id="IPR058245">
    <property type="entry name" value="NreC/VraR/RcsB-like_REC"/>
</dbReference>
<dbReference type="Gene3D" id="3.40.50.2300">
    <property type="match status" value="1"/>
</dbReference>
<dbReference type="SMART" id="SM00448">
    <property type="entry name" value="REC"/>
    <property type="match status" value="1"/>
</dbReference>
<gene>
    <name evidence="5" type="ORF">MNBD_IGNAVI01-3215</name>
</gene>
<dbReference type="SMART" id="SM00421">
    <property type="entry name" value="HTH_LUXR"/>
    <property type="match status" value="1"/>
</dbReference>
<keyword evidence="1" id="KW-0597">Phosphoprotein</keyword>
<dbReference type="GO" id="GO:0000160">
    <property type="term" value="P:phosphorelay signal transduction system"/>
    <property type="evidence" value="ECO:0007669"/>
    <property type="project" value="InterPro"/>
</dbReference>